<dbReference type="STRING" id="1054147.F4QFF1"/>
<dbReference type="GeneID" id="14865936"/>
<dbReference type="KEGG" id="dfa:DFA_12022"/>
<dbReference type="Gene3D" id="3.40.50.150">
    <property type="entry name" value="Vaccinia Virus protein VP39"/>
    <property type="match status" value="1"/>
</dbReference>
<dbReference type="InterPro" id="IPR026170">
    <property type="entry name" value="FAM173A/B"/>
</dbReference>
<evidence type="ECO:0000256" key="2">
    <source>
        <dbReference type="ARBA" id="ARBA00022603"/>
    </source>
</evidence>
<organism evidence="6 7">
    <name type="scientific">Cavenderia fasciculata</name>
    <name type="common">Slime mold</name>
    <name type="synonym">Dictyostelium fasciculatum</name>
    <dbReference type="NCBI Taxonomy" id="261658"/>
    <lineage>
        <taxon>Eukaryota</taxon>
        <taxon>Amoebozoa</taxon>
        <taxon>Evosea</taxon>
        <taxon>Eumycetozoa</taxon>
        <taxon>Dictyostelia</taxon>
        <taxon>Acytosteliales</taxon>
        <taxon>Cavenderiaceae</taxon>
        <taxon>Cavenderia</taxon>
    </lineage>
</organism>
<dbReference type="PANTHER" id="PTHR13610">
    <property type="entry name" value="METHYLTRANSFERASE DOMAIN-CONTAINING PROTEIN"/>
    <property type="match status" value="1"/>
</dbReference>
<evidence type="ECO:0000256" key="3">
    <source>
        <dbReference type="ARBA" id="ARBA00022679"/>
    </source>
</evidence>
<dbReference type="CDD" id="cd02440">
    <property type="entry name" value="AdoMet_MTases"/>
    <property type="match status" value="1"/>
</dbReference>
<sequence length="223" mass="25643">MNWIPYLDELDPLPGQCCPYATSSPFSIDRMLQIANTQKDDVLLDIGCGDGRIAIYAAKHYGIRAIGIDINPDLLAKAAKDAKQEGVEHLVSFKIKSFADESFDFKLKNIDETIESVHTYPTIFTCYLIPQALKLIEQRLKNIVRTQHILNIDNQNTNNNNNTTTTESLENNKVYNTRVVAYIFDMERWTHTYHDEQFKIFLYNHTSQDKVPVTVDSQNPWIL</sequence>
<dbReference type="Proteomes" id="UP000007797">
    <property type="component" value="Unassembled WGS sequence"/>
</dbReference>
<evidence type="ECO:0000313" key="7">
    <source>
        <dbReference type="Proteomes" id="UP000007797"/>
    </source>
</evidence>
<dbReference type="Pfam" id="PF13847">
    <property type="entry name" value="Methyltransf_31"/>
    <property type="match status" value="1"/>
</dbReference>
<keyword evidence="3" id="KW-0808">Transferase</keyword>
<dbReference type="GO" id="GO:1905706">
    <property type="term" value="P:regulation of mitochondrial ATP synthesis coupled proton transport"/>
    <property type="evidence" value="ECO:0007669"/>
    <property type="project" value="TreeGrafter"/>
</dbReference>
<feature type="domain" description="Methyltransferase" evidence="5">
    <location>
        <begin position="39"/>
        <end position="192"/>
    </location>
</feature>
<keyword evidence="7" id="KW-1185">Reference proteome</keyword>
<dbReference type="InterPro" id="IPR025714">
    <property type="entry name" value="Methyltranfer_dom"/>
</dbReference>
<reference evidence="7" key="1">
    <citation type="journal article" date="2011" name="Genome Res.">
        <title>Phylogeny-wide analysis of social amoeba genomes highlights ancient origins for complex intercellular communication.</title>
        <authorList>
            <person name="Heidel A.J."/>
            <person name="Lawal H.M."/>
            <person name="Felder M."/>
            <person name="Schilde C."/>
            <person name="Helps N.R."/>
            <person name="Tunggal B."/>
            <person name="Rivero F."/>
            <person name="John U."/>
            <person name="Schleicher M."/>
            <person name="Eichinger L."/>
            <person name="Platzer M."/>
            <person name="Noegel A.A."/>
            <person name="Schaap P."/>
            <person name="Gloeckner G."/>
        </authorList>
    </citation>
    <scope>NUCLEOTIDE SEQUENCE [LARGE SCALE GENOMIC DNA]</scope>
    <source>
        <strain evidence="7">SH3</strain>
    </source>
</reference>
<keyword evidence="2" id="KW-0489">Methyltransferase</keyword>
<dbReference type="InterPro" id="IPR029063">
    <property type="entry name" value="SAM-dependent_MTases_sf"/>
</dbReference>
<evidence type="ECO:0000256" key="1">
    <source>
        <dbReference type="ARBA" id="ARBA00010633"/>
    </source>
</evidence>
<name>F4QFF1_CACFS</name>
<dbReference type="SUPFAM" id="SSF53335">
    <property type="entry name" value="S-adenosyl-L-methionine-dependent methyltransferases"/>
    <property type="match status" value="1"/>
</dbReference>
<dbReference type="AlphaFoldDB" id="F4QFF1"/>
<evidence type="ECO:0000313" key="6">
    <source>
        <dbReference type="EMBL" id="EGG14252.1"/>
    </source>
</evidence>
<comment type="similarity">
    <text evidence="1">Belongs to the ANT/ATPSC lysine N-methyltransferase family.</text>
</comment>
<dbReference type="GO" id="GO:0032259">
    <property type="term" value="P:methylation"/>
    <property type="evidence" value="ECO:0007669"/>
    <property type="project" value="UniProtKB-KW"/>
</dbReference>
<dbReference type="GO" id="GO:0005739">
    <property type="term" value="C:mitochondrion"/>
    <property type="evidence" value="ECO:0007669"/>
    <property type="project" value="TreeGrafter"/>
</dbReference>
<dbReference type="EMBL" id="GL883029">
    <property type="protein sequence ID" value="EGG14252.1"/>
    <property type="molecule type" value="Genomic_DNA"/>
</dbReference>
<proteinExistence type="inferred from homology"/>
<dbReference type="OrthoDB" id="66144at2759"/>
<gene>
    <name evidence="6" type="ORF">DFA_12022</name>
</gene>
<accession>F4QFF1</accession>
<dbReference type="GO" id="GO:0016279">
    <property type="term" value="F:protein-lysine N-methyltransferase activity"/>
    <property type="evidence" value="ECO:0007669"/>
    <property type="project" value="InterPro"/>
</dbReference>
<protein>
    <recommendedName>
        <fullName evidence="5">Methyltransferase domain-containing protein</fullName>
    </recommendedName>
</protein>
<dbReference type="PANTHER" id="PTHR13610:SF11">
    <property type="entry name" value="METHYLTRANSFERASE DOMAIN-CONTAINING PROTEIN"/>
    <property type="match status" value="1"/>
</dbReference>
<dbReference type="OMA" id="QCCPYAT"/>
<evidence type="ECO:0000259" key="5">
    <source>
        <dbReference type="Pfam" id="PF13847"/>
    </source>
</evidence>
<keyword evidence="4" id="KW-0949">S-adenosyl-L-methionine</keyword>
<evidence type="ECO:0000256" key="4">
    <source>
        <dbReference type="ARBA" id="ARBA00022691"/>
    </source>
</evidence>
<dbReference type="RefSeq" id="XP_004350961.1">
    <property type="nucleotide sequence ID" value="XM_004350909.1"/>
</dbReference>